<name>A0A087U107_STEMI</name>
<gene>
    <name evidence="1" type="ORF">X975_12322</name>
</gene>
<evidence type="ECO:0000313" key="2">
    <source>
        <dbReference type="Proteomes" id="UP000054359"/>
    </source>
</evidence>
<dbReference type="EMBL" id="KK117643">
    <property type="protein sequence ID" value="KFM71046.1"/>
    <property type="molecule type" value="Genomic_DNA"/>
</dbReference>
<evidence type="ECO:0000313" key="1">
    <source>
        <dbReference type="EMBL" id="KFM71046.1"/>
    </source>
</evidence>
<dbReference type="AlphaFoldDB" id="A0A087U107"/>
<keyword evidence="2" id="KW-1185">Reference proteome</keyword>
<accession>A0A087U107</accession>
<sequence>AGYSGVSPRLFVLRLKLKKLVYTEGSATNINPDSDTKSYLYRIPLEIPKVKITRDKLTELAFKLIIIIQKRLETVSSVTFLNTGA</sequence>
<dbReference type="Proteomes" id="UP000054359">
    <property type="component" value="Unassembled WGS sequence"/>
</dbReference>
<reference evidence="1 2" key="1">
    <citation type="submission" date="2013-11" db="EMBL/GenBank/DDBJ databases">
        <title>Genome sequencing of Stegodyphus mimosarum.</title>
        <authorList>
            <person name="Bechsgaard J."/>
        </authorList>
    </citation>
    <scope>NUCLEOTIDE SEQUENCE [LARGE SCALE GENOMIC DNA]</scope>
</reference>
<organism evidence="1 2">
    <name type="scientific">Stegodyphus mimosarum</name>
    <name type="common">African social velvet spider</name>
    <dbReference type="NCBI Taxonomy" id="407821"/>
    <lineage>
        <taxon>Eukaryota</taxon>
        <taxon>Metazoa</taxon>
        <taxon>Ecdysozoa</taxon>
        <taxon>Arthropoda</taxon>
        <taxon>Chelicerata</taxon>
        <taxon>Arachnida</taxon>
        <taxon>Araneae</taxon>
        <taxon>Araneomorphae</taxon>
        <taxon>Entelegynae</taxon>
        <taxon>Eresoidea</taxon>
        <taxon>Eresidae</taxon>
        <taxon>Stegodyphus</taxon>
    </lineage>
</organism>
<feature type="non-terminal residue" evidence="1">
    <location>
        <position position="1"/>
    </location>
</feature>
<proteinExistence type="predicted"/>
<feature type="non-terminal residue" evidence="1">
    <location>
        <position position="85"/>
    </location>
</feature>
<protein>
    <submittedName>
        <fullName evidence="1">Uncharacterized protein</fullName>
    </submittedName>
</protein>